<sequence>MGTPRLLSSIRSSLYQMKERLFALAKKCVEKRQISACQIRIKIDKPLKRFIKMAMDESERVVVAPLIYERLPEFCFACGKLGQVIKECPDDDASDEALEGSSTKFGVWMRAPGPEMGKSRNQKQLGKTSSNQEGGKSISTSDRSTRGGGIIRIEHNQTSNVYRAESGGSVERMDGRNEDTNQITEELSGSSKDKGTYLTGPSLIGDTITGDRNQRSMISSLEKMSNGDIVAMEEAGIYVKESAATLEQGNYTQRDDGKHHDSFPKPNVRKWKRVARGSSSNVQHDELDCKDTKRKGITDVMEVDT</sequence>
<dbReference type="InterPro" id="IPR025836">
    <property type="entry name" value="Zn_knuckle_CX2CX4HX4C"/>
</dbReference>
<dbReference type="EMBL" id="VAHF01000209">
    <property type="protein sequence ID" value="TXG46338.1"/>
    <property type="molecule type" value="Genomic_DNA"/>
</dbReference>
<dbReference type="Pfam" id="PF14392">
    <property type="entry name" value="zf-CCHC_4"/>
    <property type="match status" value="1"/>
</dbReference>
<evidence type="ECO:0000313" key="5">
    <source>
        <dbReference type="Proteomes" id="UP000323000"/>
    </source>
</evidence>
<gene>
    <name evidence="4" type="ORF">EZV62_028162</name>
</gene>
<evidence type="ECO:0000256" key="2">
    <source>
        <dbReference type="SAM" id="MobiDB-lite"/>
    </source>
</evidence>
<dbReference type="OrthoDB" id="1246856at2759"/>
<reference evidence="5" key="1">
    <citation type="journal article" date="2019" name="Gigascience">
        <title>De novo genome assembly of the endangered Acer yangbiense, a plant species with extremely small populations endemic to Yunnan Province, China.</title>
        <authorList>
            <person name="Yang J."/>
            <person name="Wariss H.M."/>
            <person name="Tao L."/>
            <person name="Zhang R."/>
            <person name="Yun Q."/>
            <person name="Hollingsworth P."/>
            <person name="Dao Z."/>
            <person name="Luo G."/>
            <person name="Guo H."/>
            <person name="Ma Y."/>
            <person name="Sun W."/>
        </authorList>
    </citation>
    <scope>NUCLEOTIDE SEQUENCE [LARGE SCALE GENOMIC DNA]</scope>
    <source>
        <strain evidence="5">cv. Malutang</strain>
    </source>
</reference>
<keyword evidence="1" id="KW-0862">Zinc</keyword>
<keyword evidence="5" id="KW-1185">Reference proteome</keyword>
<dbReference type="PANTHER" id="PTHR31286">
    <property type="entry name" value="GLYCINE-RICH CELL WALL STRUCTURAL PROTEIN 1.8-LIKE"/>
    <property type="match status" value="1"/>
</dbReference>
<keyword evidence="1" id="KW-0479">Metal-binding</keyword>
<dbReference type="GO" id="GO:0003676">
    <property type="term" value="F:nucleic acid binding"/>
    <property type="evidence" value="ECO:0007669"/>
    <property type="project" value="InterPro"/>
</dbReference>
<dbReference type="InterPro" id="IPR040256">
    <property type="entry name" value="At4g02000-like"/>
</dbReference>
<evidence type="ECO:0000313" key="4">
    <source>
        <dbReference type="EMBL" id="TXG46338.1"/>
    </source>
</evidence>
<name>A0A5C7GP00_9ROSI</name>
<comment type="caution">
    <text evidence="4">The sequence shown here is derived from an EMBL/GenBank/DDBJ whole genome shotgun (WGS) entry which is preliminary data.</text>
</comment>
<dbReference type="GO" id="GO:0008270">
    <property type="term" value="F:zinc ion binding"/>
    <property type="evidence" value="ECO:0007669"/>
    <property type="project" value="UniProtKB-KW"/>
</dbReference>
<evidence type="ECO:0000259" key="3">
    <source>
        <dbReference type="PROSITE" id="PS50158"/>
    </source>
</evidence>
<protein>
    <recommendedName>
        <fullName evidence="3">CCHC-type domain-containing protein</fullName>
    </recommendedName>
</protein>
<dbReference type="PROSITE" id="PS50158">
    <property type="entry name" value="ZF_CCHC"/>
    <property type="match status" value="1"/>
</dbReference>
<dbReference type="AlphaFoldDB" id="A0A5C7GP00"/>
<dbReference type="InterPro" id="IPR001878">
    <property type="entry name" value="Znf_CCHC"/>
</dbReference>
<organism evidence="4 5">
    <name type="scientific">Acer yangbiense</name>
    <dbReference type="NCBI Taxonomy" id="1000413"/>
    <lineage>
        <taxon>Eukaryota</taxon>
        <taxon>Viridiplantae</taxon>
        <taxon>Streptophyta</taxon>
        <taxon>Embryophyta</taxon>
        <taxon>Tracheophyta</taxon>
        <taxon>Spermatophyta</taxon>
        <taxon>Magnoliopsida</taxon>
        <taxon>eudicotyledons</taxon>
        <taxon>Gunneridae</taxon>
        <taxon>Pentapetalae</taxon>
        <taxon>rosids</taxon>
        <taxon>malvids</taxon>
        <taxon>Sapindales</taxon>
        <taxon>Sapindaceae</taxon>
        <taxon>Hippocastanoideae</taxon>
        <taxon>Acereae</taxon>
        <taxon>Acer</taxon>
    </lineage>
</organism>
<feature type="compositionally biased region" description="Polar residues" evidence="2">
    <location>
        <begin position="122"/>
        <end position="142"/>
    </location>
</feature>
<dbReference type="Proteomes" id="UP000323000">
    <property type="component" value="Unassembled WGS sequence"/>
</dbReference>
<proteinExistence type="predicted"/>
<dbReference type="PANTHER" id="PTHR31286:SF167">
    <property type="entry name" value="OS09G0268800 PROTEIN"/>
    <property type="match status" value="1"/>
</dbReference>
<evidence type="ECO:0000256" key="1">
    <source>
        <dbReference type="PROSITE-ProRule" id="PRU00047"/>
    </source>
</evidence>
<feature type="domain" description="CCHC-type" evidence="3">
    <location>
        <begin position="75"/>
        <end position="90"/>
    </location>
</feature>
<keyword evidence="1" id="KW-0863">Zinc-finger</keyword>
<feature type="region of interest" description="Disordered" evidence="2">
    <location>
        <begin position="110"/>
        <end position="210"/>
    </location>
</feature>
<accession>A0A5C7GP00</accession>
<feature type="compositionally biased region" description="Polar residues" evidence="2">
    <location>
        <begin position="180"/>
        <end position="190"/>
    </location>
</feature>